<evidence type="ECO:0000313" key="1">
    <source>
        <dbReference type="EMBL" id="MFD2585228.1"/>
    </source>
</evidence>
<accession>A0ABW5MS77</accession>
<dbReference type="InterPro" id="IPR026350">
    <property type="entry name" value="GxxExxY"/>
</dbReference>
<proteinExistence type="predicted"/>
<dbReference type="Proteomes" id="UP001597461">
    <property type="component" value="Unassembled WGS sequence"/>
</dbReference>
<gene>
    <name evidence="1" type="ORF">ACFSR6_22210</name>
</gene>
<keyword evidence="2" id="KW-1185">Reference proteome</keyword>
<dbReference type="RefSeq" id="WP_379083131.1">
    <property type="nucleotide sequence ID" value="NZ_JBHULL010000044.1"/>
</dbReference>
<dbReference type="Pfam" id="PF13366">
    <property type="entry name" value="PDDEXK_3"/>
    <property type="match status" value="1"/>
</dbReference>
<organism evidence="1 2">
    <name type="scientific">Pedobacter vanadiisoli</name>
    <dbReference type="NCBI Taxonomy" id="1761975"/>
    <lineage>
        <taxon>Bacteria</taxon>
        <taxon>Pseudomonadati</taxon>
        <taxon>Bacteroidota</taxon>
        <taxon>Sphingobacteriia</taxon>
        <taxon>Sphingobacteriales</taxon>
        <taxon>Sphingobacteriaceae</taxon>
        <taxon>Pedobacter</taxon>
    </lineage>
</organism>
<name>A0ABW5MS77_9SPHI</name>
<dbReference type="Gene3D" id="3.90.320.10">
    <property type="match status" value="1"/>
</dbReference>
<protein>
    <submittedName>
        <fullName evidence="1">GxxExxY protein</fullName>
    </submittedName>
</protein>
<dbReference type="NCBIfam" id="TIGR04256">
    <property type="entry name" value="GxxExxY"/>
    <property type="match status" value="1"/>
</dbReference>
<dbReference type="InterPro" id="IPR011604">
    <property type="entry name" value="PDDEXK-like_dom_sf"/>
</dbReference>
<reference evidence="2" key="1">
    <citation type="journal article" date="2019" name="Int. J. Syst. Evol. Microbiol.">
        <title>The Global Catalogue of Microorganisms (GCM) 10K type strain sequencing project: providing services to taxonomists for standard genome sequencing and annotation.</title>
        <authorList>
            <consortium name="The Broad Institute Genomics Platform"/>
            <consortium name="The Broad Institute Genome Sequencing Center for Infectious Disease"/>
            <person name="Wu L."/>
            <person name="Ma J."/>
        </authorList>
    </citation>
    <scope>NUCLEOTIDE SEQUENCE [LARGE SCALE GENOMIC DNA]</scope>
    <source>
        <strain evidence="2">KCTC 42866</strain>
    </source>
</reference>
<evidence type="ECO:0000313" key="2">
    <source>
        <dbReference type="Proteomes" id="UP001597461"/>
    </source>
</evidence>
<comment type="caution">
    <text evidence="1">The sequence shown here is derived from an EMBL/GenBank/DDBJ whole genome shotgun (WGS) entry which is preliminary data.</text>
</comment>
<sequence>MTENEVSYIIRGSVFNGYNTLGPGLLESAYEAALKYEIEKAGLFVERQVSLPMQYEEITVDVGYRLDLLVERKVVVELKSVEFVMNFHHKQLLTYFKLSGYKLGLLVNFNTDNIADNIFRKAIG</sequence>
<dbReference type="EMBL" id="JBHULL010000044">
    <property type="protein sequence ID" value="MFD2585228.1"/>
    <property type="molecule type" value="Genomic_DNA"/>
</dbReference>